<organism evidence="3 4">
    <name type="scientific">Solirubrobacter pauli</name>
    <dbReference type="NCBI Taxonomy" id="166793"/>
    <lineage>
        <taxon>Bacteria</taxon>
        <taxon>Bacillati</taxon>
        <taxon>Actinomycetota</taxon>
        <taxon>Thermoleophilia</taxon>
        <taxon>Solirubrobacterales</taxon>
        <taxon>Solirubrobacteraceae</taxon>
        <taxon>Solirubrobacter</taxon>
    </lineage>
</organism>
<evidence type="ECO:0000313" key="3">
    <source>
        <dbReference type="EMBL" id="RKQ92423.1"/>
    </source>
</evidence>
<dbReference type="InterPro" id="IPR050515">
    <property type="entry name" value="Beta-lactam/transpept"/>
</dbReference>
<dbReference type="InterPro" id="IPR001460">
    <property type="entry name" value="PCN-bd_Tpept"/>
</dbReference>
<feature type="domain" description="Penicillin-binding protein transpeptidase" evidence="1">
    <location>
        <begin position="153"/>
        <end position="458"/>
    </location>
</feature>
<dbReference type="Gene3D" id="3.90.1310.10">
    <property type="entry name" value="Penicillin-binding protein 2a (Domain 2)"/>
    <property type="match status" value="1"/>
</dbReference>
<reference evidence="3 4" key="1">
    <citation type="submission" date="2018-10" db="EMBL/GenBank/DDBJ databases">
        <title>Genomic Encyclopedia of Archaeal and Bacterial Type Strains, Phase II (KMG-II): from individual species to whole genera.</title>
        <authorList>
            <person name="Goeker M."/>
        </authorList>
    </citation>
    <scope>NUCLEOTIDE SEQUENCE [LARGE SCALE GENOMIC DNA]</scope>
    <source>
        <strain evidence="3 4">DSM 14954</strain>
    </source>
</reference>
<evidence type="ECO:0000313" key="4">
    <source>
        <dbReference type="Proteomes" id="UP000278962"/>
    </source>
</evidence>
<dbReference type="Pfam" id="PF21922">
    <property type="entry name" value="PBP_dimer_2"/>
    <property type="match status" value="1"/>
</dbReference>
<dbReference type="SUPFAM" id="SSF56601">
    <property type="entry name" value="beta-lactamase/transpeptidase-like"/>
    <property type="match status" value="1"/>
</dbReference>
<keyword evidence="4" id="KW-1185">Reference proteome</keyword>
<protein>
    <submittedName>
        <fullName evidence="3">Peptidoglycan glycosyltransferase</fullName>
    </submittedName>
</protein>
<evidence type="ECO:0000259" key="1">
    <source>
        <dbReference type="Pfam" id="PF00905"/>
    </source>
</evidence>
<dbReference type="OrthoDB" id="9766847at2"/>
<feature type="domain" description="Penicillin binding protein A dimerisation" evidence="2">
    <location>
        <begin position="52"/>
        <end position="130"/>
    </location>
</feature>
<gene>
    <name evidence="3" type="ORF">C8N24_2269</name>
</gene>
<dbReference type="Pfam" id="PF00905">
    <property type="entry name" value="Transpeptidase"/>
    <property type="match status" value="1"/>
</dbReference>
<evidence type="ECO:0000259" key="2">
    <source>
        <dbReference type="Pfam" id="PF21922"/>
    </source>
</evidence>
<dbReference type="PANTHER" id="PTHR30627:SF24">
    <property type="entry name" value="PENICILLIN-BINDING PROTEIN 4B"/>
    <property type="match status" value="1"/>
</dbReference>
<proteinExistence type="predicted"/>
<dbReference type="InterPro" id="IPR054120">
    <property type="entry name" value="PBPA_dimer"/>
</dbReference>
<dbReference type="GO" id="GO:0071555">
    <property type="term" value="P:cell wall organization"/>
    <property type="evidence" value="ECO:0007669"/>
    <property type="project" value="TreeGrafter"/>
</dbReference>
<name>A0A660LF56_9ACTN</name>
<accession>A0A660LF56</accession>
<dbReference type="Gene3D" id="3.40.710.10">
    <property type="entry name" value="DD-peptidase/beta-lactamase superfamily"/>
    <property type="match status" value="1"/>
</dbReference>
<dbReference type="RefSeq" id="WP_121250120.1">
    <property type="nucleotide sequence ID" value="NZ_RBIL01000001.1"/>
</dbReference>
<dbReference type="GO" id="GO:0008658">
    <property type="term" value="F:penicillin binding"/>
    <property type="evidence" value="ECO:0007669"/>
    <property type="project" value="InterPro"/>
</dbReference>
<dbReference type="GO" id="GO:0071972">
    <property type="term" value="F:peptidoglycan L,D-transpeptidase activity"/>
    <property type="evidence" value="ECO:0007669"/>
    <property type="project" value="TreeGrafter"/>
</dbReference>
<dbReference type="GO" id="GO:0016740">
    <property type="term" value="F:transferase activity"/>
    <property type="evidence" value="ECO:0007669"/>
    <property type="project" value="UniProtKB-KW"/>
</dbReference>
<sequence>MNVPIFRLYVVFLVLFAVLIGFTSRWSVFGAQRLRENPDNARVRIEEQRIKRGVIRAANREVLAGSTRLSGGRYGRRYPTGSLFALPVGFDNVRIGRAGLERYYNDALVGRKQELSSLIDSLTKDTQVGDDLQTTLVPRAQELAYDLLQGHQGAVVALGVKDGSVKVLAGTPSFDPDKPEDAKSVFNRATQGLYPPGSTMKTVTATAAIDSGRYQPDSRVDGKNGKVISGTPLNNFGQRDYGDITLTEALTNSVNTVWAEVGVKLGRNRMQEYMDRFGFGEDPPMDYPDDQMTASGPRDVKANKILPMSSDRVDVGRTAIGQGLLLVTPLQMATVAQTIGNGGVRMQPRLVEKIVDPDGRTTDEPLPEEAERVMSEDTAAKVGTMMKSVVREGSGTAAALSGVEVAGKTGTAEINIAQGINDLWFIGFTKDVAVAVIIEREQGQGGTVAAPIAKQVLQALGQ</sequence>
<dbReference type="InterPro" id="IPR012338">
    <property type="entry name" value="Beta-lactam/transpept-like"/>
</dbReference>
<comment type="caution">
    <text evidence="3">The sequence shown here is derived from an EMBL/GenBank/DDBJ whole genome shotgun (WGS) entry which is preliminary data.</text>
</comment>
<dbReference type="AlphaFoldDB" id="A0A660LF56"/>
<dbReference type="EMBL" id="RBIL01000001">
    <property type="protein sequence ID" value="RKQ92423.1"/>
    <property type="molecule type" value="Genomic_DNA"/>
</dbReference>
<dbReference type="GO" id="GO:0005886">
    <property type="term" value="C:plasma membrane"/>
    <property type="evidence" value="ECO:0007669"/>
    <property type="project" value="TreeGrafter"/>
</dbReference>
<dbReference type="Proteomes" id="UP000278962">
    <property type="component" value="Unassembled WGS sequence"/>
</dbReference>
<keyword evidence="3" id="KW-0808">Transferase</keyword>
<dbReference type="PANTHER" id="PTHR30627">
    <property type="entry name" value="PEPTIDOGLYCAN D,D-TRANSPEPTIDASE"/>
    <property type="match status" value="1"/>
</dbReference>